<accession>A0ABP5A7H2</accession>
<dbReference type="Pfam" id="PF00817">
    <property type="entry name" value="IMS"/>
    <property type="match status" value="1"/>
</dbReference>
<evidence type="ECO:0000313" key="5">
    <source>
        <dbReference type="Proteomes" id="UP001501612"/>
    </source>
</evidence>
<protein>
    <submittedName>
        <fullName evidence="4">DNA polymerase Y family protein</fullName>
    </submittedName>
</protein>
<organism evidence="4 5">
    <name type="scientific">Nocardioides lentus</name>
    <dbReference type="NCBI Taxonomy" id="338077"/>
    <lineage>
        <taxon>Bacteria</taxon>
        <taxon>Bacillati</taxon>
        <taxon>Actinomycetota</taxon>
        <taxon>Actinomycetes</taxon>
        <taxon>Propionibacteriales</taxon>
        <taxon>Nocardioidaceae</taxon>
        <taxon>Nocardioides</taxon>
    </lineage>
</organism>
<dbReference type="InterPro" id="IPR001126">
    <property type="entry name" value="UmuC"/>
</dbReference>
<evidence type="ECO:0000256" key="1">
    <source>
        <dbReference type="ARBA" id="ARBA00022763"/>
    </source>
</evidence>
<feature type="domain" description="UmuC" evidence="3">
    <location>
        <begin position="33"/>
        <end position="180"/>
    </location>
</feature>
<dbReference type="Gene3D" id="1.10.150.20">
    <property type="entry name" value="5' to 3' exonuclease, C-terminal subdomain"/>
    <property type="match status" value="1"/>
</dbReference>
<dbReference type="Proteomes" id="UP001501612">
    <property type="component" value="Unassembled WGS sequence"/>
</dbReference>
<feature type="compositionally biased region" description="Low complexity" evidence="2">
    <location>
        <begin position="326"/>
        <end position="335"/>
    </location>
</feature>
<dbReference type="PANTHER" id="PTHR35369">
    <property type="entry name" value="BLR3025 PROTEIN-RELATED"/>
    <property type="match status" value="1"/>
</dbReference>
<dbReference type="SUPFAM" id="SSF56672">
    <property type="entry name" value="DNA/RNA polymerases"/>
    <property type="match status" value="1"/>
</dbReference>
<proteinExistence type="predicted"/>
<dbReference type="InterPro" id="IPR050356">
    <property type="entry name" value="SulA_CellDiv_inhibitor"/>
</dbReference>
<feature type="region of interest" description="Disordered" evidence="2">
    <location>
        <begin position="326"/>
        <end position="352"/>
    </location>
</feature>
<dbReference type="InterPro" id="IPR043502">
    <property type="entry name" value="DNA/RNA_pol_sf"/>
</dbReference>
<gene>
    <name evidence="4" type="ORF">GCM10009737_00740</name>
</gene>
<keyword evidence="5" id="KW-1185">Reference proteome</keyword>
<sequence length="540" mass="56765">MGARVMVVWCPDWPVVAALWEAGMPAESARRLPAAVLERGRVGACTAAARRTGVRRGMRKRDAQAGCPDLRLLDAAPDRDARAFEPVLAAVEDLRPGVAPLRPGLLALRSPGVFYGGDAHAGAVVAEQVVGAGAWDCRVGVADDLFTAEQAARRAAPQESEVVAPGGSAAYLAALPVEVVDTQPDAGDLVSLLRRLGLRTLGDLAALPADAVHARFGAYGAWLHRAVSGAGTGVGHLGARTPPPELAREQVFEPPVDSVEVLCFSIRRTADAFVAGLAHHGLAATEVRVEVEVEDAPGVAVGRDWLHPRVFGAADLVDRLHWQLSGSTRGARSGSGPSGAGTGAQGRRAATQVGSPVTLVRFVPVVAVPEGAHAEGLWGGSTDERVARGLAKVQGILGHEGVVVPVLQGGRGPADRQTLVPYGERPTALRDRTLPWPGRLPDPPPARVFPEPWPAGVLTDDGRPVLVDDRGAMTGVPGRFRTCAAEGWQPVAAWAGPWPVEESWWDGGRRLTRFQVVGVDGRAWLLSLAGADWWTEAGYD</sequence>
<evidence type="ECO:0000256" key="2">
    <source>
        <dbReference type="SAM" id="MobiDB-lite"/>
    </source>
</evidence>
<evidence type="ECO:0000259" key="3">
    <source>
        <dbReference type="PROSITE" id="PS50173"/>
    </source>
</evidence>
<comment type="caution">
    <text evidence="4">The sequence shown here is derived from an EMBL/GenBank/DDBJ whole genome shotgun (WGS) entry which is preliminary data.</text>
</comment>
<reference evidence="5" key="1">
    <citation type="journal article" date="2019" name="Int. J. Syst. Evol. Microbiol.">
        <title>The Global Catalogue of Microorganisms (GCM) 10K type strain sequencing project: providing services to taxonomists for standard genome sequencing and annotation.</title>
        <authorList>
            <consortium name="The Broad Institute Genomics Platform"/>
            <consortium name="The Broad Institute Genome Sequencing Center for Infectious Disease"/>
            <person name="Wu L."/>
            <person name="Ma J."/>
        </authorList>
    </citation>
    <scope>NUCLEOTIDE SEQUENCE [LARGE SCALE GENOMIC DNA]</scope>
    <source>
        <strain evidence="5">JCM 14046</strain>
    </source>
</reference>
<dbReference type="PROSITE" id="PS50173">
    <property type="entry name" value="UMUC"/>
    <property type="match status" value="1"/>
</dbReference>
<dbReference type="Gene3D" id="3.40.1170.60">
    <property type="match status" value="1"/>
</dbReference>
<keyword evidence="1" id="KW-0227">DNA damage</keyword>
<evidence type="ECO:0000313" key="4">
    <source>
        <dbReference type="EMBL" id="GAA1903902.1"/>
    </source>
</evidence>
<dbReference type="EMBL" id="BAAAMY010000001">
    <property type="protein sequence ID" value="GAA1903902.1"/>
    <property type="molecule type" value="Genomic_DNA"/>
</dbReference>
<dbReference type="PANTHER" id="PTHR35369:SF2">
    <property type="entry name" value="BLR3025 PROTEIN"/>
    <property type="match status" value="1"/>
</dbReference>
<dbReference type="RefSeq" id="WP_344002090.1">
    <property type="nucleotide sequence ID" value="NZ_BAAAMY010000001.1"/>
</dbReference>
<name>A0ABP5A7H2_9ACTN</name>